<protein>
    <recommendedName>
        <fullName evidence="1">DUF5615 domain-containing protein</fullName>
    </recommendedName>
</protein>
<organism evidence="2 3">
    <name type="scientific">Sideroxyarcus emersonii</name>
    <dbReference type="NCBI Taxonomy" id="2764705"/>
    <lineage>
        <taxon>Bacteria</taxon>
        <taxon>Pseudomonadati</taxon>
        <taxon>Pseudomonadota</taxon>
        <taxon>Betaproteobacteria</taxon>
        <taxon>Nitrosomonadales</taxon>
        <taxon>Gallionellaceae</taxon>
        <taxon>Sideroxyarcus</taxon>
    </lineage>
</organism>
<evidence type="ECO:0000313" key="2">
    <source>
        <dbReference type="EMBL" id="BCK87859.1"/>
    </source>
</evidence>
<dbReference type="RefSeq" id="WP_237246420.1">
    <property type="nucleotide sequence ID" value="NZ_AP023423.1"/>
</dbReference>
<dbReference type="Proteomes" id="UP001320326">
    <property type="component" value="Chromosome"/>
</dbReference>
<proteinExistence type="predicted"/>
<dbReference type="KEGG" id="seme:MIZ01_1656"/>
<dbReference type="AlphaFoldDB" id="A0AAN1XAR0"/>
<sequence length="125" mass="14124">MTLRILVDMNLSPSWVEFLRQAGFEAEHWFRVGATNAPDSELFAWARDNNYIVFTHDLDFGALLAATHAVSPSVFQIRTDDVSPESLAPRALDLLRRFTPQLASGALVVVDEMRERVRILPLDNN</sequence>
<gene>
    <name evidence="2" type="ORF">MIZ01_1656</name>
</gene>
<dbReference type="Pfam" id="PF18480">
    <property type="entry name" value="DUF5615"/>
    <property type="match status" value="1"/>
</dbReference>
<accession>A0AAN1XAR0</accession>
<evidence type="ECO:0000259" key="1">
    <source>
        <dbReference type="Pfam" id="PF18480"/>
    </source>
</evidence>
<dbReference type="EMBL" id="AP023423">
    <property type="protein sequence ID" value="BCK87859.1"/>
    <property type="molecule type" value="Genomic_DNA"/>
</dbReference>
<evidence type="ECO:0000313" key="3">
    <source>
        <dbReference type="Proteomes" id="UP001320326"/>
    </source>
</evidence>
<keyword evidence="3" id="KW-1185">Reference proteome</keyword>
<reference evidence="2 3" key="1">
    <citation type="journal article" date="2022" name="Int. J. Syst. Evol. Microbiol.">
        <title>&lt;i&gt;Sideroxyarcus emersonii&lt;/i&gt; gen. nov. sp. nov., a neutrophilic, microaerobic iron- and thiosulfate-oxidizing bacterium isolated from iron-rich wetland sediment.</title>
        <authorList>
            <person name="Kato S."/>
            <person name="Itoh T."/>
            <person name="Iino T."/>
            <person name="Ohkuma M."/>
        </authorList>
    </citation>
    <scope>NUCLEOTIDE SEQUENCE [LARGE SCALE GENOMIC DNA]</scope>
    <source>
        <strain evidence="2 3">MIZ01</strain>
    </source>
</reference>
<name>A0AAN1XAR0_9PROT</name>
<feature type="domain" description="DUF5615" evidence="1">
    <location>
        <begin position="4"/>
        <end position="111"/>
    </location>
</feature>
<dbReference type="InterPro" id="IPR041049">
    <property type="entry name" value="DUF5615"/>
</dbReference>